<reference evidence="1" key="2">
    <citation type="submission" date="2025-08" db="UniProtKB">
        <authorList>
            <consortium name="Ensembl"/>
        </authorList>
    </citation>
    <scope>IDENTIFICATION</scope>
</reference>
<sequence length="396" mass="43787">MALRGVYARLLNRGPGLQVFRSWSSATAQTEKGEKTQSRSAKPSRPEFDWRDPLLLEEQLTADEILIRDTFRTYCQERLMPRILLANRNEVFHREIISEMGELGMLGPTIQGYSCAGVSSVAYGLLARELERVDSGYRSAMSVQSSLVMHPIYAYGSEEQKQKYLPRLAKGELLGCFGLTEPNHGSDPSGMETRARHNPSSRSYILNGSKTWITNSPVADLLIVWARCEDSCIRGFLLEKGMRGLSTPRIEGKFSLRASSTGMIIMDDVEVPEENVLPGVSGLAGPFGCLNNARYGITWGVLGAAEFCLHTARQYTLDRAAPEMVSLLKRNNCGKALDIARQARDMLGGNGISDEYHVIRHVMNLESVNTYEGTHDIHALILGRAITGIQAFVAGK</sequence>
<accession>A0AC11DVG0</accession>
<proteinExistence type="predicted"/>
<evidence type="ECO:0000313" key="1">
    <source>
        <dbReference type="Ensembl" id="ENSOARP00020049909.1"/>
    </source>
</evidence>
<reference evidence="1" key="1">
    <citation type="submission" date="2020-11" db="EMBL/GenBank/DDBJ databases">
        <authorList>
            <person name="Davenport K.M."/>
            <person name="Bickhart D.M."/>
            <person name="Smith T.P.L."/>
            <person name="Murdoch B.M."/>
            <person name="Rosen B.D."/>
        </authorList>
    </citation>
    <scope>NUCLEOTIDE SEQUENCE [LARGE SCALE GENOMIC DNA]</scope>
    <source>
        <strain evidence="1">OAR_USU_Benz2616</strain>
    </source>
</reference>
<organism evidence="1">
    <name type="scientific">Ovis aries</name>
    <name type="common">Sheep</name>
    <dbReference type="NCBI Taxonomy" id="9940"/>
    <lineage>
        <taxon>Eukaryota</taxon>
        <taxon>Metazoa</taxon>
        <taxon>Chordata</taxon>
        <taxon>Craniata</taxon>
        <taxon>Vertebrata</taxon>
        <taxon>Euteleostomi</taxon>
        <taxon>Mammalia</taxon>
        <taxon>Eutheria</taxon>
        <taxon>Laurasiatheria</taxon>
        <taxon>Artiodactyla</taxon>
        <taxon>Ruminantia</taxon>
        <taxon>Pecora</taxon>
        <taxon>Bovidae</taxon>
        <taxon>Caprinae</taxon>
        <taxon>Ovis</taxon>
    </lineage>
</organism>
<reference evidence="1" key="3">
    <citation type="submission" date="2025-09" db="UniProtKB">
        <authorList>
            <consortium name="Ensembl"/>
        </authorList>
    </citation>
    <scope>IDENTIFICATION</scope>
</reference>
<gene>
    <name evidence="1" type="primary">GCDH</name>
</gene>
<dbReference type="Ensembl" id="ENSOART00020070218.1">
    <property type="protein sequence ID" value="ENSOARP00020049909.1"/>
    <property type="gene ID" value="ENSOARG00020010253.2"/>
</dbReference>
<protein>
    <submittedName>
        <fullName evidence="1">Glutaryl-CoA dehydrogenase</fullName>
    </submittedName>
</protein>
<name>A0AC11DVG0_SHEEP</name>